<evidence type="ECO:0000313" key="2">
    <source>
        <dbReference type="EMBL" id="EJK51694.1"/>
    </source>
</evidence>
<dbReference type="AlphaFoldDB" id="K0RHI0"/>
<organism evidence="2 3">
    <name type="scientific">Thalassiosira oceanica</name>
    <name type="common">Marine diatom</name>
    <dbReference type="NCBI Taxonomy" id="159749"/>
    <lineage>
        <taxon>Eukaryota</taxon>
        <taxon>Sar</taxon>
        <taxon>Stramenopiles</taxon>
        <taxon>Ochrophyta</taxon>
        <taxon>Bacillariophyta</taxon>
        <taxon>Coscinodiscophyceae</taxon>
        <taxon>Thalassiosirophycidae</taxon>
        <taxon>Thalassiosirales</taxon>
        <taxon>Thalassiosiraceae</taxon>
        <taxon>Thalassiosira</taxon>
    </lineage>
</organism>
<dbReference type="EMBL" id="AGNL01041195">
    <property type="protein sequence ID" value="EJK51694.1"/>
    <property type="molecule type" value="Genomic_DNA"/>
</dbReference>
<accession>K0RHI0</accession>
<comment type="caution">
    <text evidence="2">The sequence shown here is derived from an EMBL/GenBank/DDBJ whole genome shotgun (WGS) entry which is preliminary data.</text>
</comment>
<keyword evidence="3" id="KW-1185">Reference proteome</keyword>
<dbReference type="Proteomes" id="UP000266841">
    <property type="component" value="Unassembled WGS sequence"/>
</dbReference>
<protein>
    <submittedName>
        <fullName evidence="2">Uncharacterized protein</fullName>
    </submittedName>
</protein>
<sequence>MFAWGGSRVRVTKEVSGLVAFPVGAGGGDDVKGGGVGGGPKAERLQPLLVPGHPRRPHLLVRAQLHLLLAAAVAAVCVPPPPDAQDLPPVQDVVRRAQRRVAVVLVRGHDDAGPERLPPRGVVEEPVREGRVDLVEVAAPDESPEDPPEGRDEVLLAYLPGRRGDRAVLGRRGDDDPAEVRGERPAGVPPEAAVGRRRLRTGAVPLAVQPGVDVLVDRDECA</sequence>
<feature type="region of interest" description="Disordered" evidence="1">
    <location>
        <begin position="166"/>
        <end position="191"/>
    </location>
</feature>
<gene>
    <name evidence="2" type="ORF">THAOC_29112</name>
</gene>
<evidence type="ECO:0000256" key="1">
    <source>
        <dbReference type="SAM" id="MobiDB-lite"/>
    </source>
</evidence>
<feature type="compositionally biased region" description="Basic and acidic residues" evidence="1">
    <location>
        <begin position="166"/>
        <end position="184"/>
    </location>
</feature>
<name>K0RHI0_THAOC</name>
<evidence type="ECO:0000313" key="3">
    <source>
        <dbReference type="Proteomes" id="UP000266841"/>
    </source>
</evidence>
<feature type="non-terminal residue" evidence="2">
    <location>
        <position position="222"/>
    </location>
</feature>
<proteinExistence type="predicted"/>
<reference evidence="2 3" key="1">
    <citation type="journal article" date="2012" name="Genome Biol.">
        <title>Genome and low-iron response of an oceanic diatom adapted to chronic iron limitation.</title>
        <authorList>
            <person name="Lommer M."/>
            <person name="Specht M."/>
            <person name="Roy A.S."/>
            <person name="Kraemer L."/>
            <person name="Andreson R."/>
            <person name="Gutowska M.A."/>
            <person name="Wolf J."/>
            <person name="Bergner S.V."/>
            <person name="Schilhabel M.B."/>
            <person name="Klostermeier U.C."/>
            <person name="Beiko R.G."/>
            <person name="Rosenstiel P."/>
            <person name="Hippler M."/>
            <person name="Laroche J."/>
        </authorList>
    </citation>
    <scope>NUCLEOTIDE SEQUENCE [LARGE SCALE GENOMIC DNA]</scope>
    <source>
        <strain evidence="2 3">CCMP1005</strain>
    </source>
</reference>